<gene>
    <name evidence="4" type="ORF">BN1051_02802</name>
</gene>
<feature type="compositionally biased region" description="Low complexity" evidence="1">
    <location>
        <begin position="22"/>
        <end position="35"/>
    </location>
</feature>
<accession>A0A078MVH3</accession>
<keyword evidence="2" id="KW-0732">Signal</keyword>
<protein>
    <submittedName>
        <fullName evidence="4">META domain protein</fullName>
    </submittedName>
</protein>
<name>A0A078MVH3_9MICC</name>
<sequence>MRRTLALAAAMLLLPLAACGDSAGQSAGPSAPATADGATSAPTSAGSDAGAEADEPGGPVLGGWGNLEDSSAPSLEFGPDGTYSGTDGCNGMAGNWREDGGRVILDPGPMTLKGCPDIDTWLRDAASVEPADDVLAVFNAEGLRIGELTR</sequence>
<dbReference type="InterPro" id="IPR038670">
    <property type="entry name" value="HslJ-like_sf"/>
</dbReference>
<dbReference type="Pfam" id="PF03724">
    <property type="entry name" value="META"/>
    <property type="match status" value="1"/>
</dbReference>
<dbReference type="EMBL" id="LN483072">
    <property type="protein sequence ID" value="CEA09432.1"/>
    <property type="molecule type" value="Genomic_DNA"/>
</dbReference>
<feature type="signal peptide" evidence="2">
    <location>
        <begin position="1"/>
        <end position="20"/>
    </location>
</feature>
<feature type="region of interest" description="Disordered" evidence="1">
    <location>
        <begin position="22"/>
        <end position="100"/>
    </location>
</feature>
<evidence type="ECO:0000256" key="2">
    <source>
        <dbReference type="SAM" id="SignalP"/>
    </source>
</evidence>
<feature type="domain" description="DUF306" evidence="3">
    <location>
        <begin position="68"/>
        <end position="117"/>
    </location>
</feature>
<dbReference type="Gene3D" id="2.40.128.270">
    <property type="match status" value="1"/>
</dbReference>
<proteinExistence type="predicted"/>
<dbReference type="AlphaFoldDB" id="A0A078MVH3"/>
<feature type="chain" id="PRO_5001742260" evidence="2">
    <location>
        <begin position="21"/>
        <end position="150"/>
    </location>
</feature>
<dbReference type="InterPro" id="IPR005184">
    <property type="entry name" value="DUF306_Meta_HslJ"/>
</dbReference>
<evidence type="ECO:0000256" key="1">
    <source>
        <dbReference type="SAM" id="MobiDB-lite"/>
    </source>
</evidence>
<dbReference type="PATRIC" id="fig|1461584.3.peg.2775"/>
<evidence type="ECO:0000259" key="3">
    <source>
        <dbReference type="Pfam" id="PF03724"/>
    </source>
</evidence>
<evidence type="ECO:0000313" key="4">
    <source>
        <dbReference type="EMBL" id="CEA09432.1"/>
    </source>
</evidence>
<organism evidence="4">
    <name type="scientific">Arthrobacter saudimassiliensis</name>
    <dbReference type="NCBI Taxonomy" id="1461584"/>
    <lineage>
        <taxon>Bacteria</taxon>
        <taxon>Bacillati</taxon>
        <taxon>Actinomycetota</taxon>
        <taxon>Actinomycetes</taxon>
        <taxon>Micrococcales</taxon>
        <taxon>Micrococcaceae</taxon>
        <taxon>Arthrobacter</taxon>
    </lineage>
</organism>
<reference evidence="4" key="1">
    <citation type="submission" date="2014-07" db="EMBL/GenBank/DDBJ databases">
        <authorList>
            <person name="Urmite Genomes Urmite Genomes"/>
        </authorList>
    </citation>
    <scope>NUCLEOTIDE SEQUENCE</scope>
    <source>
        <strain evidence="4">11W110_air</strain>
    </source>
</reference>